<dbReference type="GO" id="GO:0005634">
    <property type="term" value="C:nucleus"/>
    <property type="evidence" value="ECO:0007669"/>
    <property type="project" value="UniProtKB-SubCell"/>
</dbReference>
<evidence type="ECO:0000256" key="2">
    <source>
        <dbReference type="ARBA" id="ARBA00023015"/>
    </source>
</evidence>
<keyword evidence="5" id="KW-0175">Coiled coil</keyword>
<dbReference type="AlphaFoldDB" id="A0AAW2MMW2"/>
<protein>
    <submittedName>
        <fullName evidence="6">Transcription factor NAI1</fullName>
    </submittedName>
</protein>
<keyword evidence="4" id="KW-0539">Nucleus</keyword>
<reference evidence="6" key="1">
    <citation type="submission" date="2020-06" db="EMBL/GenBank/DDBJ databases">
        <authorList>
            <person name="Li T."/>
            <person name="Hu X."/>
            <person name="Zhang T."/>
            <person name="Song X."/>
            <person name="Zhang H."/>
            <person name="Dai N."/>
            <person name="Sheng W."/>
            <person name="Hou X."/>
            <person name="Wei L."/>
        </authorList>
    </citation>
    <scope>NUCLEOTIDE SEQUENCE</scope>
    <source>
        <strain evidence="6">KEN8</strain>
        <tissue evidence="6">Leaf</tissue>
    </source>
</reference>
<dbReference type="Gene3D" id="4.10.280.10">
    <property type="entry name" value="Helix-loop-helix DNA-binding domain"/>
    <property type="match status" value="1"/>
</dbReference>
<gene>
    <name evidence="6" type="ORF">Scaly_2140100</name>
</gene>
<dbReference type="InterPro" id="IPR052610">
    <property type="entry name" value="bHLH_transcription_regulator"/>
</dbReference>
<keyword evidence="3" id="KW-0804">Transcription</keyword>
<dbReference type="SUPFAM" id="SSF47459">
    <property type="entry name" value="HLH, helix-loop-helix DNA-binding domain"/>
    <property type="match status" value="1"/>
</dbReference>
<name>A0AAW2MMW2_9LAMI</name>
<dbReference type="PANTHER" id="PTHR45959">
    <property type="entry name" value="BHLH TRANSCRIPTION FACTOR"/>
    <property type="match status" value="1"/>
</dbReference>
<evidence type="ECO:0000256" key="5">
    <source>
        <dbReference type="SAM" id="Coils"/>
    </source>
</evidence>
<sequence length="182" mass="20224">MKKALFKSISRRLCTITIDVAVALLSIAQMDKSSVLEDAIKYLKHLQERVKKLEEQAEKKSVESVVLVRKSQIVAEDEGSSNEQGGIYDEQPLPEIEARICDNRILIRVHCENHKGVLVNLLCKVESLNMAMLNTIATPFGNVALHVTIIAELEEEFNSTMKEVVTAIRSVLQPARAAASPE</sequence>
<dbReference type="GO" id="GO:0046983">
    <property type="term" value="F:protein dimerization activity"/>
    <property type="evidence" value="ECO:0007669"/>
    <property type="project" value="InterPro"/>
</dbReference>
<dbReference type="InterPro" id="IPR036638">
    <property type="entry name" value="HLH_DNA-bd_sf"/>
</dbReference>
<comment type="subcellular location">
    <subcellularLocation>
        <location evidence="1">Nucleus</location>
    </subcellularLocation>
</comment>
<keyword evidence="2" id="KW-0805">Transcription regulation</keyword>
<reference evidence="6" key="2">
    <citation type="journal article" date="2024" name="Plant">
        <title>Genomic evolution and insights into agronomic trait innovations of Sesamum species.</title>
        <authorList>
            <person name="Miao H."/>
            <person name="Wang L."/>
            <person name="Qu L."/>
            <person name="Liu H."/>
            <person name="Sun Y."/>
            <person name="Le M."/>
            <person name="Wang Q."/>
            <person name="Wei S."/>
            <person name="Zheng Y."/>
            <person name="Lin W."/>
            <person name="Duan Y."/>
            <person name="Cao H."/>
            <person name="Xiong S."/>
            <person name="Wang X."/>
            <person name="Wei L."/>
            <person name="Li C."/>
            <person name="Ma Q."/>
            <person name="Ju M."/>
            <person name="Zhao R."/>
            <person name="Li G."/>
            <person name="Mu C."/>
            <person name="Tian Q."/>
            <person name="Mei H."/>
            <person name="Zhang T."/>
            <person name="Gao T."/>
            <person name="Zhang H."/>
        </authorList>
    </citation>
    <scope>NUCLEOTIDE SEQUENCE</scope>
    <source>
        <strain evidence="6">KEN8</strain>
    </source>
</reference>
<organism evidence="6">
    <name type="scientific">Sesamum calycinum</name>
    <dbReference type="NCBI Taxonomy" id="2727403"/>
    <lineage>
        <taxon>Eukaryota</taxon>
        <taxon>Viridiplantae</taxon>
        <taxon>Streptophyta</taxon>
        <taxon>Embryophyta</taxon>
        <taxon>Tracheophyta</taxon>
        <taxon>Spermatophyta</taxon>
        <taxon>Magnoliopsida</taxon>
        <taxon>eudicotyledons</taxon>
        <taxon>Gunneridae</taxon>
        <taxon>Pentapetalae</taxon>
        <taxon>asterids</taxon>
        <taxon>lamiids</taxon>
        <taxon>Lamiales</taxon>
        <taxon>Pedaliaceae</taxon>
        <taxon>Sesamum</taxon>
    </lineage>
</organism>
<feature type="coiled-coil region" evidence="5">
    <location>
        <begin position="36"/>
        <end position="63"/>
    </location>
</feature>
<dbReference type="PANTHER" id="PTHR45959:SF2">
    <property type="entry name" value="BHLH TRANSCRIPTION FACTOR"/>
    <property type="match status" value="1"/>
</dbReference>
<comment type="caution">
    <text evidence="6">The sequence shown here is derived from an EMBL/GenBank/DDBJ whole genome shotgun (WGS) entry which is preliminary data.</text>
</comment>
<evidence type="ECO:0000256" key="1">
    <source>
        <dbReference type="ARBA" id="ARBA00004123"/>
    </source>
</evidence>
<evidence type="ECO:0000256" key="4">
    <source>
        <dbReference type="ARBA" id="ARBA00023242"/>
    </source>
</evidence>
<evidence type="ECO:0000256" key="3">
    <source>
        <dbReference type="ARBA" id="ARBA00023163"/>
    </source>
</evidence>
<accession>A0AAW2MMW2</accession>
<evidence type="ECO:0000313" key="6">
    <source>
        <dbReference type="EMBL" id="KAL0332386.1"/>
    </source>
</evidence>
<proteinExistence type="predicted"/>
<dbReference type="EMBL" id="JACGWM010000013">
    <property type="protein sequence ID" value="KAL0332386.1"/>
    <property type="molecule type" value="Genomic_DNA"/>
</dbReference>